<dbReference type="Pfam" id="PF11951">
    <property type="entry name" value="Fungal_trans_2"/>
    <property type="match status" value="1"/>
</dbReference>
<name>L8WNQ4_THACA</name>
<dbReference type="CDD" id="cd00067">
    <property type="entry name" value="GAL4"/>
    <property type="match status" value="1"/>
</dbReference>
<dbReference type="GO" id="GO:0008270">
    <property type="term" value="F:zinc ion binding"/>
    <property type="evidence" value="ECO:0007669"/>
    <property type="project" value="InterPro"/>
</dbReference>
<accession>L8WNQ4</accession>
<sequence>MGMRPLIDYQIISTPIHSSPTGESKLSTTQPRELIEEIYGPWWSPCTSGMGNVLVQAIWDTCGELTKLMDSLFDSVENRYNIGASTRTPREILQLVDRNHLAVQKFIEDLPTWLRTTGVIKRKNSGLVYLHLFIHLTNILVNRPFLSTHHSIQTPLTRQYRTLAFRTARASALQVSSLIRHIPLSSPCVTIPYIVYSACTILLLTPEDSVAMDGVRTSLACLDGMDETGYWVESARDAARRIRALAEKWGVGLETSRRVLGLFGGRKGEKVHGAPPSDSAPSTCSNTTAVHALVGTLPQIPAPGPLEIPRDSVSPNGNAYIPTLGHSDLGLTGYEDPSVHLLETRLANALDAGVNQVLSEAHDSQDYRNETVDFLNLPTYLPIEKMADSVQGLVLPISQPLDSHSSIHHQTLLAGTAESTYHRHVRMLRPTFPHVAYANSHADPQHDMHLPHSHWHTIIPAVDLNIVSPPDPGMCTDLGTCFNYTVEHTQDPAFIDLLADPFMNVSMDWVRDSSLTSSGHTDAADELVGMLDGYEFVGQTGLDSVLIGVPAGNCQFAILQEIRGDNHYTIEPLSTAGQTTVIDASFDPFHARSLQLIHCTSSSQRHSILRRHKYRCAFFHFSITRTSTTANIKGTPFRKLLFIFPEAPSSKVRVLDASTKAPPWHKKCDRRMPICERCSQGGYECFGYDHNNPSGSSWRKPLYSDSHGAKPFDSISDVSLSNSGREVENGLVEAQSSVVSATSAQTKKLIIQMLQLTRLSTNKDSFEHSDNYSPINLQPMGSTRTPISLAHLGGDASIYDTFPPTRPKTHTSGLDLDSPLSMVDTGVLHHIFYTNQLSVPLAHIPRSLPSPSDIQEAIKYVRLHIERMLGITYFKPPQAHIDTFLRKILSRIWTCNFARKARLLDAKVTLSIFQGSDNLYYHNLANSIKQFEQEVQARLNESLTSYEIQERLTDLLEMLFLKGAIHNAPTTYRIFCHMAPSFFKMVYSDRTLQPAQNSSFLASVAHVLASSRHGTAHFMLMDIMGSMIYGLPQLAAYDTNTELFHAEPHPVEWINCFPGEFQILLAKINACRDQEEAGEGWQSIEQRLLSWTPRPQFQPQGLESWKSVTWLAVQETWRQTLLMYLYLAVCGVPTDDPRIQSALRQLFQLMRVIRRQDPPVANVHFFAQCLIVSSPLTVRSPIDELLSQAGICSLTENRRKLVRERLSCAAETRFWMFRGPEIVPVLEHLWLGAALRGGAVTWNDYIYSSIMLHMSLGYATAVHWRIA</sequence>
<dbReference type="InterPro" id="IPR021858">
    <property type="entry name" value="Fun_TF"/>
</dbReference>
<evidence type="ECO:0000313" key="3">
    <source>
        <dbReference type="EMBL" id="ELU39620.1"/>
    </source>
</evidence>
<evidence type="ECO:0000256" key="2">
    <source>
        <dbReference type="ARBA" id="ARBA00023242"/>
    </source>
</evidence>
<reference evidence="3 4" key="1">
    <citation type="journal article" date="2013" name="Nat. Commun.">
        <title>The evolution and pathogenic mechanisms of the rice sheath blight pathogen.</title>
        <authorList>
            <person name="Zheng A."/>
            <person name="Lin R."/>
            <person name="Xu L."/>
            <person name="Qin P."/>
            <person name="Tang C."/>
            <person name="Ai P."/>
            <person name="Zhang D."/>
            <person name="Liu Y."/>
            <person name="Sun Z."/>
            <person name="Feng H."/>
            <person name="Wang Y."/>
            <person name="Chen Y."/>
            <person name="Liang X."/>
            <person name="Fu R."/>
            <person name="Li Q."/>
            <person name="Zhang J."/>
            <person name="Yu X."/>
            <person name="Xie Z."/>
            <person name="Ding L."/>
            <person name="Guan P."/>
            <person name="Tang J."/>
            <person name="Liang Y."/>
            <person name="Wang S."/>
            <person name="Deng Q."/>
            <person name="Li S."/>
            <person name="Zhu J."/>
            <person name="Wang L."/>
            <person name="Liu H."/>
            <person name="Li P."/>
        </authorList>
    </citation>
    <scope>NUCLEOTIDE SEQUENCE [LARGE SCALE GENOMIC DNA]</scope>
    <source>
        <strain evidence="4">AG-1 IA</strain>
    </source>
</reference>
<dbReference type="EMBL" id="AFRT01001683">
    <property type="protein sequence ID" value="ELU39620.1"/>
    <property type="molecule type" value="Genomic_DNA"/>
</dbReference>
<dbReference type="PANTHER" id="PTHR37534">
    <property type="entry name" value="TRANSCRIPTIONAL ACTIVATOR PROTEIN UGA3"/>
    <property type="match status" value="1"/>
</dbReference>
<comment type="subcellular location">
    <subcellularLocation>
        <location evidence="1">Nucleus</location>
    </subcellularLocation>
</comment>
<dbReference type="AlphaFoldDB" id="L8WNQ4"/>
<comment type="caution">
    <text evidence="3">The sequence shown here is derived from an EMBL/GenBank/DDBJ whole genome shotgun (WGS) entry which is preliminary data.</text>
</comment>
<dbReference type="PANTHER" id="PTHR37534:SF46">
    <property type="entry name" value="ZN(II)2CYS6 TRANSCRIPTION FACTOR (EUROFUNG)"/>
    <property type="match status" value="1"/>
</dbReference>
<dbReference type="Proteomes" id="UP000011668">
    <property type="component" value="Unassembled WGS sequence"/>
</dbReference>
<keyword evidence="2" id="KW-0539">Nucleus</keyword>
<evidence type="ECO:0000256" key="1">
    <source>
        <dbReference type="ARBA" id="ARBA00004123"/>
    </source>
</evidence>
<dbReference type="HOGENOM" id="CLU_264285_0_0_1"/>
<dbReference type="GO" id="GO:0005634">
    <property type="term" value="C:nucleus"/>
    <property type="evidence" value="ECO:0007669"/>
    <property type="project" value="UniProtKB-SubCell"/>
</dbReference>
<dbReference type="CDD" id="cd12148">
    <property type="entry name" value="fungal_TF_MHR"/>
    <property type="match status" value="1"/>
</dbReference>
<evidence type="ECO:0000313" key="4">
    <source>
        <dbReference type="Proteomes" id="UP000011668"/>
    </source>
</evidence>
<keyword evidence="4" id="KW-1185">Reference proteome</keyword>
<proteinExistence type="predicted"/>
<dbReference type="OrthoDB" id="3362851at2759"/>
<dbReference type="STRING" id="983506.L8WNQ4"/>
<protein>
    <submittedName>
        <fullName evidence="3">Fungal zn(2)-Cys(6) binuclear cluster domain-containing protein</fullName>
    </submittedName>
</protein>
<organism evidence="3 4">
    <name type="scientific">Thanatephorus cucumeris (strain AG1-IA)</name>
    <name type="common">Rice sheath blight fungus</name>
    <name type="synonym">Rhizoctonia solani</name>
    <dbReference type="NCBI Taxonomy" id="983506"/>
    <lineage>
        <taxon>Eukaryota</taxon>
        <taxon>Fungi</taxon>
        <taxon>Dikarya</taxon>
        <taxon>Basidiomycota</taxon>
        <taxon>Agaricomycotina</taxon>
        <taxon>Agaricomycetes</taxon>
        <taxon>Cantharellales</taxon>
        <taxon>Ceratobasidiaceae</taxon>
        <taxon>Rhizoctonia</taxon>
        <taxon>Rhizoctonia solani AG-1</taxon>
    </lineage>
</organism>
<dbReference type="GO" id="GO:0000981">
    <property type="term" value="F:DNA-binding transcription factor activity, RNA polymerase II-specific"/>
    <property type="evidence" value="ECO:0007669"/>
    <property type="project" value="InterPro"/>
</dbReference>
<gene>
    <name evidence="3" type="ORF">AG1IA_06360</name>
</gene>
<dbReference type="InterPro" id="IPR001138">
    <property type="entry name" value="Zn2Cys6_DnaBD"/>
</dbReference>